<sequence length="227" mass="26812">MTEIEELVGNSIATREYIIHEARSEESRYLDLSQIDFDALRAQFEQAHKHIEVEKLRSSITRKLSSMVKLNKSRTNYQEKFQRLIDEYNTGSSNVDILFQQLLSFVSDEINPEDQRHLAEQLSEEELAVFDLLIRPDIELNDEEKEQIKKITRQLLHTLKKEKIVLDWRKKQQTRASVQQTVRRVLETLPTSYSDSIYYQECDIIYQHIYDSYYGPGQSIYSQVNTA</sequence>
<accession>A0A5A5TBH3</accession>
<organism evidence="2 3">
    <name type="scientific">Dictyobacter arantiisoli</name>
    <dbReference type="NCBI Taxonomy" id="2014874"/>
    <lineage>
        <taxon>Bacteria</taxon>
        <taxon>Bacillati</taxon>
        <taxon>Chloroflexota</taxon>
        <taxon>Ktedonobacteria</taxon>
        <taxon>Ktedonobacterales</taxon>
        <taxon>Dictyobacteraceae</taxon>
        <taxon>Dictyobacter</taxon>
    </lineage>
</organism>
<dbReference type="Proteomes" id="UP000322530">
    <property type="component" value="Unassembled WGS sequence"/>
</dbReference>
<dbReference type="AlphaFoldDB" id="A0A5A5TBH3"/>
<comment type="caution">
    <text evidence="2">The sequence shown here is derived from an EMBL/GenBank/DDBJ whole genome shotgun (WGS) entry which is preliminary data.</text>
</comment>
<dbReference type="Pfam" id="PF11867">
    <property type="entry name" value="T1RH-like_C"/>
    <property type="match status" value="1"/>
</dbReference>
<keyword evidence="3" id="KW-1185">Reference proteome</keyword>
<evidence type="ECO:0000313" key="3">
    <source>
        <dbReference type="Proteomes" id="UP000322530"/>
    </source>
</evidence>
<evidence type="ECO:0000313" key="2">
    <source>
        <dbReference type="EMBL" id="GCF08840.1"/>
    </source>
</evidence>
<feature type="domain" description="Type I restriction enzyme HindI endonuclease subunit-like C-terminal" evidence="1">
    <location>
        <begin position="2"/>
        <end position="188"/>
    </location>
</feature>
<protein>
    <recommendedName>
        <fullName evidence="1">Type I restriction enzyme HindI endonuclease subunit-like C-terminal domain-containing protein</fullName>
    </recommendedName>
</protein>
<evidence type="ECO:0000259" key="1">
    <source>
        <dbReference type="Pfam" id="PF11867"/>
    </source>
</evidence>
<reference evidence="2 3" key="1">
    <citation type="submission" date="2019-01" db="EMBL/GenBank/DDBJ databases">
        <title>Draft genome sequence of Dictyobacter sp. Uno17.</title>
        <authorList>
            <person name="Wang C.M."/>
            <person name="Zheng Y."/>
            <person name="Sakai Y."/>
            <person name="Abe K."/>
            <person name="Yokota A."/>
            <person name="Yabe S."/>
        </authorList>
    </citation>
    <scope>NUCLEOTIDE SEQUENCE [LARGE SCALE GENOMIC DNA]</scope>
    <source>
        <strain evidence="2 3">Uno17</strain>
    </source>
</reference>
<proteinExistence type="predicted"/>
<gene>
    <name evidence="2" type="ORF">KDI_24040</name>
</gene>
<name>A0A5A5TBH3_9CHLR</name>
<dbReference type="InterPro" id="IPR021810">
    <property type="entry name" value="T1RH-like_C"/>
</dbReference>
<dbReference type="EMBL" id="BIXY01000031">
    <property type="protein sequence ID" value="GCF08840.1"/>
    <property type="molecule type" value="Genomic_DNA"/>
</dbReference>